<name>X6P7S2_RETFI</name>
<evidence type="ECO:0000313" key="3">
    <source>
        <dbReference type="Proteomes" id="UP000023152"/>
    </source>
</evidence>
<dbReference type="EMBL" id="ASPP01002865">
    <property type="protein sequence ID" value="ETO34114.1"/>
    <property type="molecule type" value="Genomic_DNA"/>
</dbReference>
<reference evidence="2 3" key="1">
    <citation type="journal article" date="2013" name="Curr. Biol.">
        <title>The Genome of the Foraminiferan Reticulomyxa filosa.</title>
        <authorList>
            <person name="Glockner G."/>
            <person name="Hulsmann N."/>
            <person name="Schleicher M."/>
            <person name="Noegel A.A."/>
            <person name="Eichinger L."/>
            <person name="Gallinger C."/>
            <person name="Pawlowski J."/>
            <person name="Sierra R."/>
            <person name="Euteneuer U."/>
            <person name="Pillet L."/>
            <person name="Moustafa A."/>
            <person name="Platzer M."/>
            <person name="Groth M."/>
            <person name="Szafranski K."/>
            <person name="Schliwa M."/>
        </authorList>
    </citation>
    <scope>NUCLEOTIDE SEQUENCE [LARGE SCALE GENOMIC DNA]</scope>
</reference>
<feature type="compositionally biased region" description="Low complexity" evidence="1">
    <location>
        <begin position="222"/>
        <end position="239"/>
    </location>
</feature>
<feature type="compositionally biased region" description="Basic and acidic residues" evidence="1">
    <location>
        <begin position="386"/>
        <end position="419"/>
    </location>
</feature>
<keyword evidence="3" id="KW-1185">Reference proteome</keyword>
<evidence type="ECO:0000256" key="1">
    <source>
        <dbReference type="SAM" id="MobiDB-lite"/>
    </source>
</evidence>
<accession>X6P7S2</accession>
<feature type="region of interest" description="Disordered" evidence="1">
    <location>
        <begin position="367"/>
        <end position="425"/>
    </location>
</feature>
<gene>
    <name evidence="2" type="ORF">RFI_02981</name>
</gene>
<dbReference type="AlphaFoldDB" id="X6P7S2"/>
<comment type="caution">
    <text evidence="2">The sequence shown here is derived from an EMBL/GenBank/DDBJ whole genome shotgun (WGS) entry which is preliminary data.</text>
</comment>
<evidence type="ECO:0000313" key="2">
    <source>
        <dbReference type="EMBL" id="ETO34114.1"/>
    </source>
</evidence>
<organism evidence="2 3">
    <name type="scientific">Reticulomyxa filosa</name>
    <dbReference type="NCBI Taxonomy" id="46433"/>
    <lineage>
        <taxon>Eukaryota</taxon>
        <taxon>Sar</taxon>
        <taxon>Rhizaria</taxon>
        <taxon>Retaria</taxon>
        <taxon>Foraminifera</taxon>
        <taxon>Monothalamids</taxon>
        <taxon>Reticulomyxidae</taxon>
        <taxon>Reticulomyxa</taxon>
    </lineage>
</organism>
<feature type="region of interest" description="Disordered" evidence="1">
    <location>
        <begin position="215"/>
        <end position="239"/>
    </location>
</feature>
<proteinExistence type="predicted"/>
<protein>
    <submittedName>
        <fullName evidence="2">Uncharacterized protein</fullName>
    </submittedName>
</protein>
<sequence length="468" mass="54334">MYYVCIYKGVPVIKACEKLESLTVNFPLSSDYYPQFLEQKQLRSVYRLGSDSHKTYVDEAQGYNQNIVSITSNITLVSTVKLQLSLIKYFCPQMVSLHLHGLRGFQQSEATLEGEPQKENHEALSKSIEMKNKVFFGLEELCVYLSDNNVLFLSEYFHHLPVLKRLQVIYGRKSTVLQLRYLLEHLNENHLTRFHDRDGGGSNVVATGGVANEDEHVQSHDSSGSGNSGSTSTSSTSSTTGGNWLHYYLNYWYYSSQMNNTCRQLKYLYIVTKNTTCDSNIFLLSELRSFFEKKHSELKLTLLFVKVVIHFPFWDMDYLLSCVHELEQSYFFKRENFSFVISMPFKLPSAQDDWEAWQQAFASIMPSDSDDDHDHDHDEHDDHDDHDDHNANDNHHGHDRGYKHHSDNFNERPFRHNDVNDPTLQQTNRKVPLIDKQSLLGTYSYIAHAHVHIKKKKHTHTHNAMHML</sequence>
<dbReference type="Proteomes" id="UP000023152">
    <property type="component" value="Unassembled WGS sequence"/>
</dbReference>